<dbReference type="SUPFAM" id="SSF47576">
    <property type="entry name" value="Calponin-homology domain, CH-domain"/>
    <property type="match status" value="1"/>
</dbReference>
<dbReference type="PROSITE" id="PS50021">
    <property type="entry name" value="CH"/>
    <property type="match status" value="1"/>
</dbReference>
<evidence type="ECO:0000256" key="1">
    <source>
        <dbReference type="SAM" id="MobiDB-lite"/>
    </source>
</evidence>
<dbReference type="GeneTree" id="ENSGT00940000154495"/>
<organism evidence="3 4">
    <name type="scientific">Gadus morhua</name>
    <name type="common">Atlantic cod</name>
    <dbReference type="NCBI Taxonomy" id="8049"/>
    <lineage>
        <taxon>Eukaryota</taxon>
        <taxon>Metazoa</taxon>
        <taxon>Chordata</taxon>
        <taxon>Craniata</taxon>
        <taxon>Vertebrata</taxon>
        <taxon>Euteleostomi</taxon>
        <taxon>Actinopterygii</taxon>
        <taxon>Neopterygii</taxon>
        <taxon>Teleostei</taxon>
        <taxon>Neoteleostei</taxon>
        <taxon>Acanthomorphata</taxon>
        <taxon>Zeiogadaria</taxon>
        <taxon>Gadariae</taxon>
        <taxon>Gadiformes</taxon>
        <taxon>Gadoidei</taxon>
        <taxon>Gadidae</taxon>
        <taxon>Gadus</taxon>
    </lineage>
</organism>
<feature type="compositionally biased region" description="Polar residues" evidence="1">
    <location>
        <begin position="214"/>
        <end position="236"/>
    </location>
</feature>
<feature type="compositionally biased region" description="Basic and acidic residues" evidence="1">
    <location>
        <begin position="89"/>
        <end position="99"/>
    </location>
</feature>
<dbReference type="Pfam" id="PF00307">
    <property type="entry name" value="CH"/>
    <property type="match status" value="1"/>
</dbReference>
<proteinExistence type="predicted"/>
<dbReference type="InterPro" id="IPR050540">
    <property type="entry name" value="F-actin_Monoox_Mical"/>
</dbReference>
<dbReference type="SMART" id="SM00033">
    <property type="entry name" value="CH"/>
    <property type="match status" value="1"/>
</dbReference>
<feature type="compositionally biased region" description="Basic and acidic residues" evidence="1">
    <location>
        <begin position="425"/>
        <end position="442"/>
    </location>
</feature>
<name>A0A8C5ADR5_GADMO</name>
<dbReference type="Ensembl" id="ENSGMOT00000077344.1">
    <property type="protein sequence ID" value="ENSGMOP00000030036.1"/>
    <property type="gene ID" value="ENSGMOG00000036406.1"/>
</dbReference>
<dbReference type="OrthoDB" id="10017054at2759"/>
<evidence type="ECO:0000313" key="4">
    <source>
        <dbReference type="Proteomes" id="UP000694546"/>
    </source>
</evidence>
<feature type="compositionally biased region" description="Polar residues" evidence="1">
    <location>
        <begin position="78"/>
        <end position="88"/>
    </location>
</feature>
<feature type="domain" description="Calponin-homology (CH)" evidence="2">
    <location>
        <begin position="272"/>
        <end position="379"/>
    </location>
</feature>
<dbReference type="Gene3D" id="1.10.418.10">
    <property type="entry name" value="Calponin-like domain"/>
    <property type="match status" value="1"/>
</dbReference>
<feature type="compositionally biased region" description="Basic and acidic residues" evidence="1">
    <location>
        <begin position="175"/>
        <end position="204"/>
    </location>
</feature>
<dbReference type="Proteomes" id="UP000694546">
    <property type="component" value="Chromosome 10"/>
</dbReference>
<evidence type="ECO:0000259" key="2">
    <source>
        <dbReference type="PROSITE" id="PS50021"/>
    </source>
</evidence>
<feature type="compositionally biased region" description="Basic and acidic residues" evidence="1">
    <location>
        <begin position="108"/>
        <end position="165"/>
    </location>
</feature>
<dbReference type="InterPro" id="IPR036872">
    <property type="entry name" value="CH_dom_sf"/>
</dbReference>
<dbReference type="AlphaFoldDB" id="A0A8C5ADR5"/>
<feature type="compositionally biased region" description="Low complexity" evidence="1">
    <location>
        <begin position="1"/>
        <end position="15"/>
    </location>
</feature>
<dbReference type="InterPro" id="IPR001715">
    <property type="entry name" value="CH_dom"/>
</dbReference>
<reference evidence="3" key="2">
    <citation type="submission" date="2025-09" db="UniProtKB">
        <authorList>
            <consortium name="Ensembl"/>
        </authorList>
    </citation>
    <scope>IDENTIFICATION</scope>
</reference>
<sequence>MEAGSSTADSSADSTNHTEEDKNSQLDGEAEGQVPEPEGEGPEIEPSAGDAGEGQRVADPEELCGGPGAEREAGEISTGENDGPQTTSEGDKDGARTSEDVAPARSKGGGETKEEREECEMKGSAEEGQNEKMGKAEEEREEKKEEKGGKVGEEAGKEKKCEKVGKAKGGNGDSKAGKKEQNKVGEEGGKAKEGEKSKESDKQVKTKRKAGVNPPTSSTTAAAVSRPRNSARSGRASTKKDILAKFQQGAPETPVACNFKVQRSSAGSATGASIKQKMLHWCRSKTRNYEGINIENFSSSWCDGLAFCALVHRYFPDAFDFSSLKAEERRKNFTLAFSTAESLADCYPLLEVQDMILMGDRPDPMCVFTYVQALCQTFSKIDKLKKDKEDQEKIVNDKEEPEENEANVTVETVEKQQDTDAVENGTKDTTEPEKDEMHEETSTKTTEGEVDAPTTPAVGLNFKEDEQQN</sequence>
<evidence type="ECO:0000313" key="3">
    <source>
        <dbReference type="Ensembl" id="ENSGMOP00000030036.1"/>
    </source>
</evidence>
<protein>
    <submittedName>
        <fullName evidence="3">Smoothelin-like 1</fullName>
    </submittedName>
</protein>
<keyword evidence="4" id="KW-1185">Reference proteome</keyword>
<dbReference type="PANTHER" id="PTHR23167:SF85">
    <property type="entry name" value="SMOOTHELIN-LIKE 1 ISOFORM X1"/>
    <property type="match status" value="1"/>
</dbReference>
<feature type="region of interest" description="Disordered" evidence="1">
    <location>
        <begin position="392"/>
        <end position="469"/>
    </location>
</feature>
<gene>
    <name evidence="3" type="primary">smtnl1</name>
</gene>
<accession>A0A8C5ADR5</accession>
<reference evidence="3" key="1">
    <citation type="submission" date="2025-08" db="UniProtKB">
        <authorList>
            <consortium name="Ensembl"/>
        </authorList>
    </citation>
    <scope>IDENTIFICATION</scope>
</reference>
<feature type="region of interest" description="Disordered" evidence="1">
    <location>
        <begin position="1"/>
        <end position="239"/>
    </location>
</feature>
<dbReference type="CDD" id="cd21200">
    <property type="entry name" value="CH_SMTN-like"/>
    <property type="match status" value="1"/>
</dbReference>
<dbReference type="PANTHER" id="PTHR23167">
    <property type="entry name" value="CALPONIN HOMOLOGY DOMAIN-CONTAINING PROTEIN DDB_G0272472-RELATED"/>
    <property type="match status" value="1"/>
</dbReference>